<evidence type="ECO:0000256" key="7">
    <source>
        <dbReference type="RuleBase" id="RU363032"/>
    </source>
</evidence>
<feature type="transmembrane region" description="Helical" evidence="7">
    <location>
        <begin position="98"/>
        <end position="123"/>
    </location>
</feature>
<feature type="transmembrane region" description="Helical" evidence="7">
    <location>
        <begin position="204"/>
        <end position="235"/>
    </location>
</feature>
<keyword evidence="3" id="KW-1003">Cell membrane</keyword>
<evidence type="ECO:0000256" key="1">
    <source>
        <dbReference type="ARBA" id="ARBA00004651"/>
    </source>
</evidence>
<dbReference type="Pfam" id="PF00528">
    <property type="entry name" value="BPD_transp_1"/>
    <property type="match status" value="1"/>
</dbReference>
<evidence type="ECO:0000256" key="3">
    <source>
        <dbReference type="ARBA" id="ARBA00022475"/>
    </source>
</evidence>
<evidence type="ECO:0000256" key="8">
    <source>
        <dbReference type="SAM" id="MobiDB-lite"/>
    </source>
</evidence>
<dbReference type="InterPro" id="IPR000515">
    <property type="entry name" value="MetI-like"/>
</dbReference>
<name>A0ABW6SQ66_9ACTN</name>
<evidence type="ECO:0000256" key="2">
    <source>
        <dbReference type="ARBA" id="ARBA00022448"/>
    </source>
</evidence>
<dbReference type="InterPro" id="IPR035906">
    <property type="entry name" value="MetI-like_sf"/>
</dbReference>
<comment type="similarity">
    <text evidence="7">Belongs to the binding-protein-dependent transport system permease family.</text>
</comment>
<feature type="transmembrane region" description="Helical" evidence="7">
    <location>
        <begin position="135"/>
        <end position="154"/>
    </location>
</feature>
<feature type="transmembrane region" description="Helical" evidence="7">
    <location>
        <begin position="255"/>
        <end position="274"/>
    </location>
</feature>
<evidence type="ECO:0000256" key="6">
    <source>
        <dbReference type="ARBA" id="ARBA00023136"/>
    </source>
</evidence>
<keyword evidence="6 7" id="KW-0472">Membrane</keyword>
<accession>A0ABW6SQ66</accession>
<feature type="domain" description="ABC transmembrane type-1" evidence="9">
    <location>
        <begin position="94"/>
        <end position="278"/>
    </location>
</feature>
<dbReference type="Proteomes" id="UP001602013">
    <property type="component" value="Unassembled WGS sequence"/>
</dbReference>
<evidence type="ECO:0000256" key="4">
    <source>
        <dbReference type="ARBA" id="ARBA00022692"/>
    </source>
</evidence>
<dbReference type="Gene3D" id="1.10.3720.10">
    <property type="entry name" value="MetI-like"/>
    <property type="match status" value="1"/>
</dbReference>
<reference evidence="10 11" key="1">
    <citation type="submission" date="2024-10" db="EMBL/GenBank/DDBJ databases">
        <title>The Natural Products Discovery Center: Release of the First 8490 Sequenced Strains for Exploring Actinobacteria Biosynthetic Diversity.</title>
        <authorList>
            <person name="Kalkreuter E."/>
            <person name="Kautsar S.A."/>
            <person name="Yang D."/>
            <person name="Bader C.D."/>
            <person name="Teijaro C.N."/>
            <person name="Fluegel L."/>
            <person name="Davis C.M."/>
            <person name="Simpson J.R."/>
            <person name="Lauterbach L."/>
            <person name="Steele A.D."/>
            <person name="Gui C."/>
            <person name="Meng S."/>
            <person name="Li G."/>
            <person name="Viehrig K."/>
            <person name="Ye F."/>
            <person name="Su P."/>
            <person name="Kiefer A.F."/>
            <person name="Nichols A."/>
            <person name="Cepeda A.J."/>
            <person name="Yan W."/>
            <person name="Fan B."/>
            <person name="Jiang Y."/>
            <person name="Adhikari A."/>
            <person name="Zheng C.-J."/>
            <person name="Schuster L."/>
            <person name="Cowan T.M."/>
            <person name="Smanski M.J."/>
            <person name="Chevrette M.G."/>
            <person name="De Carvalho L.P.S."/>
            <person name="Shen B."/>
        </authorList>
    </citation>
    <scope>NUCLEOTIDE SEQUENCE [LARGE SCALE GENOMIC DNA]</scope>
    <source>
        <strain evidence="10 11">NPDC002173</strain>
    </source>
</reference>
<evidence type="ECO:0000259" key="9">
    <source>
        <dbReference type="PROSITE" id="PS50928"/>
    </source>
</evidence>
<keyword evidence="11" id="KW-1185">Reference proteome</keyword>
<comment type="subcellular location">
    <subcellularLocation>
        <location evidence="1 7">Cell membrane</location>
        <topology evidence="1 7">Multi-pass membrane protein</topology>
    </subcellularLocation>
</comment>
<dbReference type="SUPFAM" id="SSF161098">
    <property type="entry name" value="MetI-like"/>
    <property type="match status" value="1"/>
</dbReference>
<protein>
    <submittedName>
        <fullName evidence="10">ABC transporter permease</fullName>
    </submittedName>
</protein>
<feature type="transmembrane region" description="Helical" evidence="7">
    <location>
        <begin position="160"/>
        <end position="183"/>
    </location>
</feature>
<sequence>MTQEVRMSGEDTQIAPATARGRRRRQGPGRVARLTLPVVLPLVVVVIWEYVGQRGLIANGLFPSASKSVLALVDWVTGTGSVQSLYSGTWLQNAWASILRILSGYAIGGALGVMFGMFAGISTVMRRLIDPTVNALRPVSVTAWIPLALILFGIGAAPAIFLTSLATFFPVYINTLSGVRYADGRLVRAARMLGADRRQVLTRVILPAALPSIAVGLRIGVAVAWTTVVVAEILGAKSGLGYVLIDSYNQFRFDYIIACMFSIGALGFLTDKLIEILFERRLKWVIRGGQI</sequence>
<evidence type="ECO:0000256" key="5">
    <source>
        <dbReference type="ARBA" id="ARBA00022989"/>
    </source>
</evidence>
<gene>
    <name evidence="10" type="ORF">ACFYXI_15750</name>
</gene>
<dbReference type="PANTHER" id="PTHR30151">
    <property type="entry name" value="ALKANE SULFONATE ABC TRANSPORTER-RELATED, MEMBRANE SUBUNIT"/>
    <property type="match status" value="1"/>
</dbReference>
<dbReference type="RefSeq" id="WP_387411856.1">
    <property type="nucleotide sequence ID" value="NZ_JBIASD010000009.1"/>
</dbReference>
<proteinExistence type="inferred from homology"/>
<comment type="caution">
    <text evidence="10">The sequence shown here is derived from an EMBL/GenBank/DDBJ whole genome shotgun (WGS) entry which is preliminary data.</text>
</comment>
<dbReference type="CDD" id="cd06261">
    <property type="entry name" value="TM_PBP2"/>
    <property type="match status" value="1"/>
</dbReference>
<keyword evidence="2 7" id="KW-0813">Transport</keyword>
<keyword evidence="4 7" id="KW-0812">Transmembrane</keyword>
<evidence type="ECO:0000313" key="11">
    <source>
        <dbReference type="Proteomes" id="UP001602013"/>
    </source>
</evidence>
<dbReference type="PROSITE" id="PS50928">
    <property type="entry name" value="ABC_TM1"/>
    <property type="match status" value="1"/>
</dbReference>
<dbReference type="PANTHER" id="PTHR30151:SF0">
    <property type="entry name" value="ABC TRANSPORTER PERMEASE PROTEIN MJ0413-RELATED"/>
    <property type="match status" value="1"/>
</dbReference>
<keyword evidence="5 7" id="KW-1133">Transmembrane helix</keyword>
<organism evidence="10 11">
    <name type="scientific">Microtetraspora malaysiensis</name>
    <dbReference type="NCBI Taxonomy" id="161358"/>
    <lineage>
        <taxon>Bacteria</taxon>
        <taxon>Bacillati</taxon>
        <taxon>Actinomycetota</taxon>
        <taxon>Actinomycetes</taxon>
        <taxon>Streptosporangiales</taxon>
        <taxon>Streptosporangiaceae</taxon>
        <taxon>Microtetraspora</taxon>
    </lineage>
</organism>
<dbReference type="EMBL" id="JBIASD010000009">
    <property type="protein sequence ID" value="MFF3667053.1"/>
    <property type="molecule type" value="Genomic_DNA"/>
</dbReference>
<evidence type="ECO:0000313" key="10">
    <source>
        <dbReference type="EMBL" id="MFF3667053.1"/>
    </source>
</evidence>
<feature type="transmembrane region" description="Helical" evidence="7">
    <location>
        <begin position="31"/>
        <end position="51"/>
    </location>
</feature>
<feature type="region of interest" description="Disordered" evidence="8">
    <location>
        <begin position="1"/>
        <end position="26"/>
    </location>
</feature>